<dbReference type="Proteomes" id="UP001597319">
    <property type="component" value="Unassembled WGS sequence"/>
</dbReference>
<keyword evidence="1" id="KW-0812">Transmembrane</keyword>
<evidence type="ECO:0000313" key="3">
    <source>
        <dbReference type="Proteomes" id="UP001597319"/>
    </source>
</evidence>
<feature type="transmembrane region" description="Helical" evidence="1">
    <location>
        <begin position="51"/>
        <end position="72"/>
    </location>
</feature>
<dbReference type="RefSeq" id="WP_378289637.1">
    <property type="nucleotide sequence ID" value="NZ_JBHULE010000002.1"/>
</dbReference>
<comment type="caution">
    <text evidence="2">The sequence shown here is derived from an EMBL/GenBank/DDBJ whole genome shotgun (WGS) entry which is preliminary data.</text>
</comment>
<keyword evidence="3" id="KW-1185">Reference proteome</keyword>
<keyword evidence="1" id="KW-1133">Transmembrane helix</keyword>
<accession>A0ABW5L9X4</accession>
<evidence type="ECO:0000313" key="2">
    <source>
        <dbReference type="EMBL" id="MFD2561705.1"/>
    </source>
</evidence>
<protein>
    <recommendedName>
        <fullName evidence="4">DoxX family membrane protein</fullName>
    </recommendedName>
</protein>
<name>A0ABW5L9X4_9FLAO</name>
<dbReference type="EMBL" id="JBHULE010000002">
    <property type="protein sequence ID" value="MFD2561705.1"/>
    <property type="molecule type" value="Genomic_DNA"/>
</dbReference>
<evidence type="ECO:0000256" key="1">
    <source>
        <dbReference type="SAM" id="Phobius"/>
    </source>
</evidence>
<feature type="transmembrane region" description="Helical" evidence="1">
    <location>
        <begin position="101"/>
        <end position="117"/>
    </location>
</feature>
<organism evidence="2 3">
    <name type="scientific">Aquimarina rubra</name>
    <dbReference type="NCBI Taxonomy" id="1920033"/>
    <lineage>
        <taxon>Bacteria</taxon>
        <taxon>Pseudomonadati</taxon>
        <taxon>Bacteroidota</taxon>
        <taxon>Flavobacteriia</taxon>
        <taxon>Flavobacteriales</taxon>
        <taxon>Flavobacteriaceae</taxon>
        <taxon>Aquimarina</taxon>
    </lineage>
</organism>
<feature type="transmembrane region" description="Helical" evidence="1">
    <location>
        <begin position="79"/>
        <end position="95"/>
    </location>
</feature>
<proteinExistence type="predicted"/>
<keyword evidence="1" id="KW-0472">Membrane</keyword>
<feature type="transmembrane region" description="Helical" evidence="1">
    <location>
        <begin position="12"/>
        <end position="31"/>
    </location>
</feature>
<sequence length="137" mass="16155">MKLRVYLYTTVRILFGVFLVLHSMYNVILYADFLQGLEMYFTKTTLFDYEFVKTFAPLVPFEEFTIGLFLIIGFSTRRVLMGAALLFSFLVFFLLDANSINLSLIHLVFFLISFILWKKEHYNLKSMDYSRGVHVMV</sequence>
<reference evidence="3" key="1">
    <citation type="journal article" date="2019" name="Int. J. Syst. Evol. Microbiol.">
        <title>The Global Catalogue of Microorganisms (GCM) 10K type strain sequencing project: providing services to taxonomists for standard genome sequencing and annotation.</title>
        <authorList>
            <consortium name="The Broad Institute Genomics Platform"/>
            <consortium name="The Broad Institute Genome Sequencing Center for Infectious Disease"/>
            <person name="Wu L."/>
            <person name="Ma J."/>
        </authorList>
    </citation>
    <scope>NUCLEOTIDE SEQUENCE [LARGE SCALE GENOMIC DNA]</scope>
    <source>
        <strain evidence="3">KCTC 52274</strain>
    </source>
</reference>
<gene>
    <name evidence="2" type="ORF">ACFSR1_03415</name>
</gene>
<evidence type="ECO:0008006" key="4">
    <source>
        <dbReference type="Google" id="ProtNLM"/>
    </source>
</evidence>